<dbReference type="InterPro" id="IPR049084">
    <property type="entry name" value="AceES-2"/>
</dbReference>
<dbReference type="Proteomes" id="UP000252519">
    <property type="component" value="Unassembled WGS sequence"/>
</dbReference>
<reference evidence="1 2" key="1">
    <citation type="submission" date="2014-10" db="EMBL/GenBank/DDBJ databases">
        <title>Draft genome of the hookworm Ancylostoma caninum.</title>
        <authorList>
            <person name="Mitreva M."/>
        </authorList>
    </citation>
    <scope>NUCLEOTIDE SEQUENCE [LARGE SCALE GENOMIC DNA]</scope>
    <source>
        <strain evidence="1 2">Baltimore</strain>
    </source>
</reference>
<dbReference type="EMBL" id="JOJR01001811">
    <property type="protein sequence ID" value="RCN29715.1"/>
    <property type="molecule type" value="Genomic_DNA"/>
</dbReference>
<dbReference type="AlphaFoldDB" id="A0A368FFV8"/>
<protein>
    <submittedName>
        <fullName evidence="1">Uncharacterized protein</fullName>
    </submittedName>
</protein>
<proteinExistence type="predicted"/>
<dbReference type="Pfam" id="PF21556">
    <property type="entry name" value="AceES-2"/>
    <property type="match status" value="1"/>
</dbReference>
<comment type="caution">
    <text evidence="1">The sequence shown here is derived from an EMBL/GenBank/DDBJ whole genome shotgun (WGS) entry which is preliminary data.</text>
</comment>
<dbReference type="Gene3D" id="2.40.50.780">
    <property type="match status" value="1"/>
</dbReference>
<keyword evidence="2" id="KW-1185">Reference proteome</keyword>
<organism evidence="1 2">
    <name type="scientific">Ancylostoma caninum</name>
    <name type="common">Dog hookworm</name>
    <dbReference type="NCBI Taxonomy" id="29170"/>
    <lineage>
        <taxon>Eukaryota</taxon>
        <taxon>Metazoa</taxon>
        <taxon>Ecdysozoa</taxon>
        <taxon>Nematoda</taxon>
        <taxon>Chromadorea</taxon>
        <taxon>Rhabditida</taxon>
        <taxon>Rhabditina</taxon>
        <taxon>Rhabditomorpha</taxon>
        <taxon>Strongyloidea</taxon>
        <taxon>Ancylostomatidae</taxon>
        <taxon>Ancylostomatinae</taxon>
        <taxon>Ancylostoma</taxon>
    </lineage>
</organism>
<gene>
    <name evidence="1" type="ORF">ANCCAN_24524</name>
</gene>
<sequence length="169" mass="19910">MQTSLQSTFQRLFCVWTSSSLRCQDNKMRTTLIILLAFCLAAITSANCPKSYLITKKDVKDSLFVALVEVQSREETQDSYVFKLKYDKLFQWWHYWVAESYIIYDAPKTLKIQRRCHMRLVPGRKYVLGRSGCKWRHQPKSCTGFSQCHFVKDYNSLTRAEKELVEKAQ</sequence>
<accession>A0A368FFV8</accession>
<evidence type="ECO:0000313" key="1">
    <source>
        <dbReference type="EMBL" id="RCN29715.1"/>
    </source>
</evidence>
<evidence type="ECO:0000313" key="2">
    <source>
        <dbReference type="Proteomes" id="UP000252519"/>
    </source>
</evidence>
<name>A0A368FFV8_ANCCA</name>